<sequence length="185" mass="21135">MPIHALLHVAQDIRNMGLLWVYWCFVMERLRGSLLPAVKSRKHPETSLANWLRDLAQNSQIELIYQLHDMMDLSDAYHELTTGDRFPSCTSHFVLLIFRAVLIIELCRSKHLHGAAQACRPSTVCIPNQGLQWMSNFFNVGMRLSRGMGLSGSMTRRAGPLVHSLPQERPHELVAKDVQEYEVTD</sequence>
<evidence type="ECO:0000313" key="2">
    <source>
        <dbReference type="Proteomes" id="UP000305067"/>
    </source>
</evidence>
<proteinExistence type="predicted"/>
<evidence type="ECO:0000313" key="1">
    <source>
        <dbReference type="EMBL" id="TFK95310.1"/>
    </source>
</evidence>
<dbReference type="OrthoDB" id="6613063at2759"/>
<dbReference type="AlphaFoldDB" id="A0A5C3Q4I8"/>
<dbReference type="EMBL" id="ML178893">
    <property type="protein sequence ID" value="TFK95310.1"/>
    <property type="molecule type" value="Genomic_DNA"/>
</dbReference>
<accession>A0A5C3Q4I8</accession>
<name>A0A5C3Q4I8_9AGAR</name>
<gene>
    <name evidence="1" type="ORF">BDV98DRAFT_644495</name>
</gene>
<dbReference type="STRING" id="1884261.A0A5C3Q4I8"/>
<keyword evidence="2" id="KW-1185">Reference proteome</keyword>
<organism evidence="1 2">
    <name type="scientific">Pterulicium gracile</name>
    <dbReference type="NCBI Taxonomy" id="1884261"/>
    <lineage>
        <taxon>Eukaryota</taxon>
        <taxon>Fungi</taxon>
        <taxon>Dikarya</taxon>
        <taxon>Basidiomycota</taxon>
        <taxon>Agaricomycotina</taxon>
        <taxon>Agaricomycetes</taxon>
        <taxon>Agaricomycetidae</taxon>
        <taxon>Agaricales</taxon>
        <taxon>Pleurotineae</taxon>
        <taxon>Pterulaceae</taxon>
        <taxon>Pterulicium</taxon>
    </lineage>
</organism>
<protein>
    <submittedName>
        <fullName evidence="1">Uncharacterized protein</fullName>
    </submittedName>
</protein>
<reference evidence="1 2" key="1">
    <citation type="journal article" date="2019" name="Nat. Ecol. Evol.">
        <title>Megaphylogeny resolves global patterns of mushroom evolution.</title>
        <authorList>
            <person name="Varga T."/>
            <person name="Krizsan K."/>
            <person name="Foldi C."/>
            <person name="Dima B."/>
            <person name="Sanchez-Garcia M."/>
            <person name="Sanchez-Ramirez S."/>
            <person name="Szollosi G.J."/>
            <person name="Szarkandi J.G."/>
            <person name="Papp V."/>
            <person name="Albert L."/>
            <person name="Andreopoulos W."/>
            <person name="Angelini C."/>
            <person name="Antonin V."/>
            <person name="Barry K.W."/>
            <person name="Bougher N.L."/>
            <person name="Buchanan P."/>
            <person name="Buyck B."/>
            <person name="Bense V."/>
            <person name="Catcheside P."/>
            <person name="Chovatia M."/>
            <person name="Cooper J."/>
            <person name="Damon W."/>
            <person name="Desjardin D."/>
            <person name="Finy P."/>
            <person name="Geml J."/>
            <person name="Haridas S."/>
            <person name="Hughes K."/>
            <person name="Justo A."/>
            <person name="Karasinski D."/>
            <person name="Kautmanova I."/>
            <person name="Kiss B."/>
            <person name="Kocsube S."/>
            <person name="Kotiranta H."/>
            <person name="LaButti K.M."/>
            <person name="Lechner B.E."/>
            <person name="Liimatainen K."/>
            <person name="Lipzen A."/>
            <person name="Lukacs Z."/>
            <person name="Mihaltcheva S."/>
            <person name="Morgado L.N."/>
            <person name="Niskanen T."/>
            <person name="Noordeloos M.E."/>
            <person name="Ohm R.A."/>
            <person name="Ortiz-Santana B."/>
            <person name="Ovrebo C."/>
            <person name="Racz N."/>
            <person name="Riley R."/>
            <person name="Savchenko A."/>
            <person name="Shiryaev A."/>
            <person name="Soop K."/>
            <person name="Spirin V."/>
            <person name="Szebenyi C."/>
            <person name="Tomsovsky M."/>
            <person name="Tulloss R.E."/>
            <person name="Uehling J."/>
            <person name="Grigoriev I.V."/>
            <person name="Vagvolgyi C."/>
            <person name="Papp T."/>
            <person name="Martin F.M."/>
            <person name="Miettinen O."/>
            <person name="Hibbett D.S."/>
            <person name="Nagy L.G."/>
        </authorList>
    </citation>
    <scope>NUCLEOTIDE SEQUENCE [LARGE SCALE GENOMIC DNA]</scope>
    <source>
        <strain evidence="1 2">CBS 309.79</strain>
    </source>
</reference>
<dbReference type="Proteomes" id="UP000305067">
    <property type="component" value="Unassembled WGS sequence"/>
</dbReference>